<dbReference type="InterPro" id="IPR017452">
    <property type="entry name" value="GPCR_Rhodpsn_7TM"/>
</dbReference>
<evidence type="ECO:0000256" key="2">
    <source>
        <dbReference type="ARBA" id="ARBA00022692"/>
    </source>
</evidence>
<sequence length="240" mass="26414">MLMDTNYVCKLDGLFNNFSRATTAFLLATIAVDRYLHTCRPISRLVAARRAKFVCSGLFLVCAFSSVPLAVTSEFGSPNQKTNINGTGPYAAAQCVGGPVFDFYRLFRVAVSVAFITVSSVSYVLVFQRLKSSKIIPVEFNGRQKMSKIDAEPSMCRTGSNDAISVCKRSVQQFIPREAIIIKALISTRGSTEHGALPQRKVNIAANSRHKNALHEWTSTQNKASEHEEIIRPASPPPVR</sequence>
<evidence type="ECO:0000313" key="12">
    <source>
        <dbReference type="Proteomes" id="UP000828390"/>
    </source>
</evidence>
<keyword evidence="2 9" id="KW-0812">Transmembrane</keyword>
<dbReference type="EMBL" id="JAIWYP010000004">
    <property type="protein sequence ID" value="KAH3833464.1"/>
    <property type="molecule type" value="Genomic_DNA"/>
</dbReference>
<keyword evidence="5 9" id="KW-0472">Membrane</keyword>
<keyword evidence="6" id="KW-0675">Receptor</keyword>
<name>A0A9D4K5V1_DREPO</name>
<dbReference type="Pfam" id="PF00001">
    <property type="entry name" value="7tm_1"/>
    <property type="match status" value="1"/>
</dbReference>
<comment type="subcellular location">
    <subcellularLocation>
        <location evidence="1">Membrane</location>
        <topology evidence="1">Multi-pass membrane protein</topology>
    </subcellularLocation>
</comment>
<dbReference type="PANTHER" id="PTHR24240">
    <property type="entry name" value="OPSIN"/>
    <property type="match status" value="1"/>
</dbReference>
<evidence type="ECO:0000259" key="10">
    <source>
        <dbReference type="PROSITE" id="PS50262"/>
    </source>
</evidence>
<feature type="transmembrane region" description="Helical" evidence="9">
    <location>
        <begin position="53"/>
        <end position="71"/>
    </location>
</feature>
<evidence type="ECO:0000313" key="11">
    <source>
        <dbReference type="EMBL" id="KAH3833464.1"/>
    </source>
</evidence>
<dbReference type="GO" id="GO:0016020">
    <property type="term" value="C:membrane"/>
    <property type="evidence" value="ECO:0007669"/>
    <property type="project" value="UniProtKB-SubCell"/>
</dbReference>
<reference evidence="11" key="2">
    <citation type="submission" date="2020-11" db="EMBL/GenBank/DDBJ databases">
        <authorList>
            <person name="McCartney M.A."/>
            <person name="Auch B."/>
            <person name="Kono T."/>
            <person name="Mallez S."/>
            <person name="Becker A."/>
            <person name="Gohl D.M."/>
            <person name="Silverstein K.A.T."/>
            <person name="Koren S."/>
            <person name="Bechman K.B."/>
            <person name="Herman A."/>
            <person name="Abrahante J.E."/>
            <person name="Garbe J."/>
        </authorList>
    </citation>
    <scope>NUCLEOTIDE SEQUENCE</scope>
    <source>
        <strain evidence="11">Duluth1</strain>
        <tissue evidence="11">Whole animal</tissue>
    </source>
</reference>
<evidence type="ECO:0000256" key="3">
    <source>
        <dbReference type="ARBA" id="ARBA00022989"/>
    </source>
</evidence>
<evidence type="ECO:0000256" key="4">
    <source>
        <dbReference type="ARBA" id="ARBA00023040"/>
    </source>
</evidence>
<comment type="caution">
    <text evidence="11">The sequence shown here is derived from an EMBL/GenBank/DDBJ whole genome shotgun (WGS) entry which is preliminary data.</text>
</comment>
<organism evidence="11 12">
    <name type="scientific">Dreissena polymorpha</name>
    <name type="common">Zebra mussel</name>
    <name type="synonym">Mytilus polymorpha</name>
    <dbReference type="NCBI Taxonomy" id="45954"/>
    <lineage>
        <taxon>Eukaryota</taxon>
        <taxon>Metazoa</taxon>
        <taxon>Spiralia</taxon>
        <taxon>Lophotrochozoa</taxon>
        <taxon>Mollusca</taxon>
        <taxon>Bivalvia</taxon>
        <taxon>Autobranchia</taxon>
        <taxon>Heteroconchia</taxon>
        <taxon>Euheterodonta</taxon>
        <taxon>Imparidentia</taxon>
        <taxon>Neoheterodontei</taxon>
        <taxon>Myida</taxon>
        <taxon>Dreissenoidea</taxon>
        <taxon>Dreissenidae</taxon>
        <taxon>Dreissena</taxon>
    </lineage>
</organism>
<reference evidence="11" key="1">
    <citation type="journal article" date="2019" name="bioRxiv">
        <title>The Genome of the Zebra Mussel, Dreissena polymorpha: A Resource for Invasive Species Research.</title>
        <authorList>
            <person name="McCartney M.A."/>
            <person name="Auch B."/>
            <person name="Kono T."/>
            <person name="Mallez S."/>
            <person name="Zhang Y."/>
            <person name="Obille A."/>
            <person name="Becker A."/>
            <person name="Abrahante J.E."/>
            <person name="Garbe J."/>
            <person name="Badalamenti J.P."/>
            <person name="Herman A."/>
            <person name="Mangelson H."/>
            <person name="Liachko I."/>
            <person name="Sullivan S."/>
            <person name="Sone E.D."/>
            <person name="Koren S."/>
            <person name="Silverstein K.A.T."/>
            <person name="Beckman K.B."/>
            <person name="Gohl D.M."/>
        </authorList>
    </citation>
    <scope>NUCLEOTIDE SEQUENCE</scope>
    <source>
        <strain evidence="11">Duluth1</strain>
        <tissue evidence="11">Whole animal</tissue>
    </source>
</reference>
<keyword evidence="3 9" id="KW-1133">Transmembrane helix</keyword>
<dbReference type="PROSITE" id="PS50262">
    <property type="entry name" value="G_PROTEIN_RECEP_F1_2"/>
    <property type="match status" value="1"/>
</dbReference>
<evidence type="ECO:0000256" key="5">
    <source>
        <dbReference type="ARBA" id="ARBA00023136"/>
    </source>
</evidence>
<keyword evidence="4" id="KW-0297">G-protein coupled receptor</keyword>
<dbReference type="Proteomes" id="UP000828390">
    <property type="component" value="Unassembled WGS sequence"/>
</dbReference>
<dbReference type="AlphaFoldDB" id="A0A9D4K5V1"/>
<keyword evidence="12" id="KW-1185">Reference proteome</keyword>
<evidence type="ECO:0000256" key="6">
    <source>
        <dbReference type="ARBA" id="ARBA00023170"/>
    </source>
</evidence>
<dbReference type="SUPFAM" id="SSF81321">
    <property type="entry name" value="Family A G protein-coupled receptor-like"/>
    <property type="match status" value="1"/>
</dbReference>
<gene>
    <name evidence="11" type="ORF">DPMN_106774</name>
</gene>
<feature type="region of interest" description="Disordered" evidence="8">
    <location>
        <begin position="219"/>
        <end position="240"/>
    </location>
</feature>
<dbReference type="GO" id="GO:0004930">
    <property type="term" value="F:G protein-coupled receptor activity"/>
    <property type="evidence" value="ECO:0007669"/>
    <property type="project" value="UniProtKB-KW"/>
</dbReference>
<dbReference type="InterPro" id="IPR000276">
    <property type="entry name" value="GPCR_Rhodpsn"/>
</dbReference>
<evidence type="ECO:0000256" key="9">
    <source>
        <dbReference type="SAM" id="Phobius"/>
    </source>
</evidence>
<evidence type="ECO:0000256" key="8">
    <source>
        <dbReference type="SAM" id="MobiDB-lite"/>
    </source>
</evidence>
<feature type="domain" description="G-protein coupled receptors family 1 profile" evidence="10">
    <location>
        <begin position="1"/>
        <end position="134"/>
    </location>
</feature>
<protein>
    <recommendedName>
        <fullName evidence="10">G-protein coupled receptors family 1 profile domain-containing protein</fullName>
    </recommendedName>
</protein>
<evidence type="ECO:0000256" key="7">
    <source>
        <dbReference type="ARBA" id="ARBA00023224"/>
    </source>
</evidence>
<dbReference type="CDD" id="cd00637">
    <property type="entry name" value="7tm_classA_rhodopsin-like"/>
    <property type="match status" value="1"/>
</dbReference>
<keyword evidence="7" id="KW-0807">Transducer</keyword>
<feature type="transmembrane region" description="Helical" evidence="9">
    <location>
        <begin position="106"/>
        <end position="126"/>
    </location>
</feature>
<dbReference type="InterPro" id="IPR050125">
    <property type="entry name" value="GPCR_opsins"/>
</dbReference>
<proteinExistence type="predicted"/>
<dbReference type="Gene3D" id="1.20.1070.10">
    <property type="entry name" value="Rhodopsin 7-helix transmembrane proteins"/>
    <property type="match status" value="1"/>
</dbReference>
<accession>A0A9D4K5V1</accession>
<evidence type="ECO:0000256" key="1">
    <source>
        <dbReference type="ARBA" id="ARBA00004141"/>
    </source>
</evidence>